<keyword evidence="1" id="KW-0812">Transmembrane</keyword>
<dbReference type="InterPro" id="IPR035168">
    <property type="entry name" value="DUF5317"/>
</dbReference>
<evidence type="ECO:0000256" key="1">
    <source>
        <dbReference type="SAM" id="Phobius"/>
    </source>
</evidence>
<dbReference type="Pfam" id="PF17248">
    <property type="entry name" value="DUF5317"/>
    <property type="match status" value="1"/>
</dbReference>
<protein>
    <submittedName>
        <fullName evidence="2">Uncharacterized protein</fullName>
    </submittedName>
</protein>
<organism evidence="2 3">
    <name type="scientific">Candidatus Lloydbacteria bacterium CG22_combo_CG10-13_8_21_14_all_47_15</name>
    <dbReference type="NCBI Taxonomy" id="1974635"/>
    <lineage>
        <taxon>Bacteria</taxon>
        <taxon>Candidatus Lloydiibacteriota</taxon>
    </lineage>
</organism>
<evidence type="ECO:0000313" key="3">
    <source>
        <dbReference type="Proteomes" id="UP000230638"/>
    </source>
</evidence>
<dbReference type="EMBL" id="PCTL01000004">
    <property type="protein sequence ID" value="PIP73856.1"/>
    <property type="molecule type" value="Genomic_DNA"/>
</dbReference>
<name>A0A2H0CVH3_9BACT</name>
<gene>
    <name evidence="2" type="ORF">COW88_00695</name>
</gene>
<accession>A0A2H0CVH3</accession>
<evidence type="ECO:0000313" key="2">
    <source>
        <dbReference type="EMBL" id="PIP73856.1"/>
    </source>
</evidence>
<comment type="caution">
    <text evidence="2">The sequence shown here is derived from an EMBL/GenBank/DDBJ whole genome shotgun (WGS) entry which is preliminary data.</text>
</comment>
<keyword evidence="1" id="KW-1133">Transmembrane helix</keyword>
<feature type="transmembrane region" description="Helical" evidence="1">
    <location>
        <begin position="20"/>
        <end position="39"/>
    </location>
</feature>
<reference evidence="2 3" key="1">
    <citation type="submission" date="2017-09" db="EMBL/GenBank/DDBJ databases">
        <title>Depth-based differentiation of microbial function through sediment-hosted aquifers and enrichment of novel symbionts in the deep terrestrial subsurface.</title>
        <authorList>
            <person name="Probst A.J."/>
            <person name="Ladd B."/>
            <person name="Jarett J.K."/>
            <person name="Geller-Mcgrath D.E."/>
            <person name="Sieber C.M."/>
            <person name="Emerson J.B."/>
            <person name="Anantharaman K."/>
            <person name="Thomas B.C."/>
            <person name="Malmstrom R."/>
            <person name="Stieglmeier M."/>
            <person name="Klingl A."/>
            <person name="Woyke T."/>
            <person name="Ryan C.M."/>
            <person name="Banfield J.F."/>
        </authorList>
    </citation>
    <scope>NUCLEOTIDE SEQUENCE [LARGE SCALE GENOMIC DNA]</scope>
    <source>
        <strain evidence="2">CG22_combo_CG10-13_8_21_14_all_47_15</strain>
    </source>
</reference>
<feature type="transmembrane region" description="Helical" evidence="1">
    <location>
        <begin position="116"/>
        <end position="138"/>
    </location>
</feature>
<dbReference type="Proteomes" id="UP000230638">
    <property type="component" value="Unassembled WGS sequence"/>
</dbReference>
<dbReference type="AlphaFoldDB" id="A0A2H0CVH3"/>
<sequence>MKKAIILAGRFIRRHVRVSIFLGVCLLMTGIGSLSNTVVKYANGGRMPVITEYYIDTERHFSAWEKDDVHFRVLSDWIRVDIGSDTTSFIIRYIDFFSGIAILPEEIVFYISPGDILIDVGMFLFAHILSIATACFIFQRIARNVQNTAS</sequence>
<keyword evidence="1" id="KW-0472">Membrane</keyword>
<proteinExistence type="predicted"/>